<dbReference type="InterPro" id="IPR011856">
    <property type="entry name" value="tRNA_endonuc-like_dom_sf"/>
</dbReference>
<dbReference type="Proteomes" id="UP000018781">
    <property type="component" value="Chromosome"/>
</dbReference>
<evidence type="ECO:0000313" key="2">
    <source>
        <dbReference type="Proteomes" id="UP000018781"/>
    </source>
</evidence>
<dbReference type="PATRIC" id="fig|1435356.3.peg.966"/>
<organism evidence="1 2">
    <name type="scientific">Rhodococcus pyridinivorans SB3094</name>
    <dbReference type="NCBI Taxonomy" id="1435356"/>
    <lineage>
        <taxon>Bacteria</taxon>
        <taxon>Bacillati</taxon>
        <taxon>Actinomycetota</taxon>
        <taxon>Actinomycetes</taxon>
        <taxon>Mycobacteriales</taxon>
        <taxon>Nocardiaceae</taxon>
        <taxon>Rhodococcus</taxon>
    </lineage>
</organism>
<reference evidence="1 2" key="1">
    <citation type="journal article" date="2014" name="Genome Announc.">
        <title>Complete Genome of Rhodococcus pyridinivorans SB3094, a Methyl-Ethyl-Ketone-Degrading Bacterium Used for Bioaugmentation.</title>
        <authorList>
            <person name="Dueholm M.S."/>
            <person name="Albertsen M."/>
            <person name="D'Imperio S."/>
            <person name="Tale V.P."/>
            <person name="Lewis D."/>
            <person name="Nielsen P.H."/>
            <person name="Nielsen J.L."/>
        </authorList>
    </citation>
    <scope>NUCLEOTIDE SEQUENCE [LARGE SCALE GENOMIC DNA]</scope>
    <source>
        <strain evidence="1 2">SB3094</strain>
    </source>
</reference>
<sequence>MRLVKATRVSLKAHPHLNEKWLQERIVEDPTLLGLGDLAVKDVERRQPRAGRLDLLLSDPDSNRRYEVEIQLGATDEAHIIRTIEYWDIEKSRYPQYEHVAVIVAEDITSRFLNVISLLNKTIPLIAIQMQALQVGEALTLHATTVLDLTSLGTEEEDEPGQATDRSYWVGKGTPETIAIADELLELINEITPGMAFKYNKFYIGLTRNGVVDNFITLRIRKDFVLAEPRIPRTEELTAMLDEAGVDRMDYDSQWGRYRLRLRKSDLVERRDLLLDLIRRASDTPAPLET</sequence>
<evidence type="ECO:0008006" key="3">
    <source>
        <dbReference type="Google" id="ProtNLM"/>
    </source>
</evidence>
<dbReference type="eggNOG" id="ENOG502ZA7D">
    <property type="taxonomic scope" value="Bacteria"/>
</dbReference>
<dbReference type="EMBL" id="CP006996">
    <property type="protein sequence ID" value="AHD20044.1"/>
    <property type="molecule type" value="Genomic_DNA"/>
</dbReference>
<gene>
    <name evidence="1" type="ORF">Y013_04845</name>
</gene>
<evidence type="ECO:0000313" key="1">
    <source>
        <dbReference type="EMBL" id="AHD20044.1"/>
    </source>
</evidence>
<dbReference type="GO" id="GO:0003676">
    <property type="term" value="F:nucleic acid binding"/>
    <property type="evidence" value="ECO:0007669"/>
    <property type="project" value="InterPro"/>
</dbReference>
<dbReference type="Gene3D" id="3.40.1350.10">
    <property type="match status" value="1"/>
</dbReference>
<accession>V9XDD2</accession>
<name>V9XDD2_9NOCA</name>
<dbReference type="HOGENOM" id="CLU_968997_0_0_11"/>
<protein>
    <recommendedName>
        <fullName evidence="3">DUF5655 domain-containing protein</fullName>
    </recommendedName>
</protein>
<dbReference type="AlphaFoldDB" id="V9XDD2"/>
<dbReference type="KEGG" id="rpy:Y013_04845"/>
<proteinExistence type="predicted"/>